<dbReference type="PANTHER" id="PTHR43255">
    <property type="entry name" value="IRON-SULFUR-BINDING OXIDOREDUCTASE FADF-RELATED-RELATED"/>
    <property type="match status" value="1"/>
</dbReference>
<feature type="transmembrane region" description="Helical" evidence="7">
    <location>
        <begin position="77"/>
        <end position="97"/>
    </location>
</feature>
<evidence type="ECO:0000256" key="2">
    <source>
        <dbReference type="ARBA" id="ARBA00022723"/>
    </source>
</evidence>
<accession>A0A934I6L8</accession>
<dbReference type="GO" id="GO:0046872">
    <property type="term" value="F:metal ion binding"/>
    <property type="evidence" value="ECO:0007669"/>
    <property type="project" value="UniProtKB-KW"/>
</dbReference>
<evidence type="ECO:0000256" key="3">
    <source>
        <dbReference type="ARBA" id="ARBA00023002"/>
    </source>
</evidence>
<dbReference type="GO" id="GO:0051539">
    <property type="term" value="F:4 iron, 4 sulfur cluster binding"/>
    <property type="evidence" value="ECO:0007669"/>
    <property type="project" value="UniProtKB-KW"/>
</dbReference>
<dbReference type="SUPFAM" id="SSF46548">
    <property type="entry name" value="alpha-helical ferredoxin"/>
    <property type="match status" value="1"/>
</dbReference>
<feature type="transmembrane region" description="Helical" evidence="7">
    <location>
        <begin position="12"/>
        <end position="32"/>
    </location>
</feature>
<protein>
    <submittedName>
        <fullName evidence="9">4Fe-4S dicluster domain-containing protein</fullName>
    </submittedName>
</protein>
<dbReference type="Proteomes" id="UP000645966">
    <property type="component" value="Unassembled WGS sequence"/>
</dbReference>
<dbReference type="InterPro" id="IPR004017">
    <property type="entry name" value="Cys_rich_dom"/>
</dbReference>
<dbReference type="Pfam" id="PF13237">
    <property type="entry name" value="Fer4_10"/>
    <property type="match status" value="1"/>
</dbReference>
<feature type="region of interest" description="Disordered" evidence="6">
    <location>
        <begin position="735"/>
        <end position="1127"/>
    </location>
</feature>
<dbReference type="PROSITE" id="PS51379">
    <property type="entry name" value="4FE4S_FER_2"/>
    <property type="match status" value="2"/>
</dbReference>
<keyword evidence="4" id="KW-0408">Iron</keyword>
<evidence type="ECO:0000256" key="4">
    <source>
        <dbReference type="ARBA" id="ARBA00023004"/>
    </source>
</evidence>
<dbReference type="AlphaFoldDB" id="A0A934I6L8"/>
<feature type="compositionally biased region" description="Low complexity" evidence="6">
    <location>
        <begin position="801"/>
        <end position="833"/>
    </location>
</feature>
<sequence>MTLAAAPTMTSTTVVLGLIGFLLSLPAWFYFLRGASRLFRLVRAGQPLPGRADRPARRVGTLFREVVLHSELARKPAIAAAHWLVMVGFLIGFVLWFEAYIQTFRPRGGWPIVSEWGIYHLADELLGIGTVAGICFLIGARLHTGTRERMSRFYGSNARAAHFVEGVVLIEGLGMIAVKSAKIATYDDIHPHLWSDFLTMHIAQLLPASAVMVSVFALIKLLSGTIWLFVVGRQLSWGVAWHRITAFFTIFLQRNADGAPALGALAPMVSRGETVTLDSVDELDPDTDPIGTGTLRDASWKMLLDATTCTDCGRCQEQCPAWNTAKPLSPKLLMTDIRDAMVTNSPYLLDPSLLEADTSHDGVDVLKLVGEGRTIEPDVLWSCTNCGACVEQCPVDIEHIDHIANMRRFAVLAESEFPSELAGLFKNLEAKGNPWGRNSADRATWIDAARRDGIEVPVFGEDVTDFNDTEYLFWVGCAGAYDDEAVKTTRAVVELLHTAGVKFAVLSKGETCTGDPARRAGNEFLFQMLAQENISTLNTVFEGVPKGQRTIITTCAHCFNTLCNEYPDFDGHYDVVHHTQILNKLVREKLLTPVPRRPEDRRPITYHDPCFLGRHNKVFDPPRELLGATGHDLREMDRNRNEAFCCGAGGARMFMDETIGTRINENRTSEALATGAEEIAVGCPFCTVMLTGGVKALSDKPAADQPKVRDVAQMLRDSVLVDGKLPEPRERAFLAPPRRGTTDLGLTSVKPRKEGTCGGVSAGRGDRKKSTAPTNAPTKPIQPTAPASAPKAPGTPPAPAVPGVTAPTAPKAPTAPQAPGGATAPAAPKAPGGATPPTPQSSVPAAPGAPGTPPAPAAPGTTKPAVPKAPGAPKTPGVPTTPKAPGAAVPPAPGSIPPKAPGIAGPSAAPKPAGSGVPAAPKAPAAPTAPRPVVPPATGGPKPTSPGAPTAPKAPGAPKPAVPPAPGGNTRVIPAAPKAPGSAVPPGTGPIAPKSSGIPTAPEIVTPPTAAAPKPAAPPAPGGNAPTAPGVPTAPTSAVPPVPGESGAPKVPGVPGAPKVPGVPATPAATPLKPGVPKAPGTGTTGTPAAPKAAGAPKPPGSVPGAPEAGNRRNMTNPDAPGTESDA</sequence>
<comment type="caution">
    <text evidence="9">The sequence shown here is derived from an EMBL/GenBank/DDBJ whole genome shotgun (WGS) entry which is preliminary data.</text>
</comment>
<feature type="compositionally biased region" description="Low complexity" evidence="6">
    <location>
        <begin position="1047"/>
        <end position="1096"/>
    </location>
</feature>
<organism evidence="9 10">
    <name type="scientific">Corynebacterium meridianum</name>
    <dbReference type="NCBI Taxonomy" id="2765363"/>
    <lineage>
        <taxon>Bacteria</taxon>
        <taxon>Bacillati</taxon>
        <taxon>Actinomycetota</taxon>
        <taxon>Actinomycetes</taxon>
        <taxon>Mycobacteriales</taxon>
        <taxon>Corynebacteriaceae</taxon>
        <taxon>Corynebacterium</taxon>
    </lineage>
</organism>
<feature type="compositionally biased region" description="Low complexity" evidence="6">
    <location>
        <begin position="840"/>
        <end position="849"/>
    </location>
</feature>
<feature type="compositionally biased region" description="Pro residues" evidence="6">
    <location>
        <begin position="955"/>
        <end position="966"/>
    </location>
</feature>
<evidence type="ECO:0000256" key="1">
    <source>
        <dbReference type="ARBA" id="ARBA00022485"/>
    </source>
</evidence>
<dbReference type="InterPro" id="IPR009051">
    <property type="entry name" value="Helical_ferredxn"/>
</dbReference>
<feature type="compositionally biased region" description="Low complexity" evidence="6">
    <location>
        <begin position="1022"/>
        <end position="1037"/>
    </location>
</feature>
<keyword evidence="7" id="KW-1133">Transmembrane helix</keyword>
<feature type="compositionally biased region" description="Low complexity" evidence="6">
    <location>
        <begin position="901"/>
        <end position="926"/>
    </location>
</feature>
<keyword evidence="7" id="KW-0472">Membrane</keyword>
<evidence type="ECO:0000259" key="8">
    <source>
        <dbReference type="PROSITE" id="PS51379"/>
    </source>
</evidence>
<feature type="domain" description="4Fe-4S ferredoxin-type" evidence="8">
    <location>
        <begin position="371"/>
        <end position="403"/>
    </location>
</feature>
<feature type="compositionally biased region" description="Low complexity" evidence="6">
    <location>
        <begin position="858"/>
        <end position="887"/>
    </location>
</feature>
<evidence type="ECO:0000256" key="7">
    <source>
        <dbReference type="SAM" id="Phobius"/>
    </source>
</evidence>
<dbReference type="GO" id="GO:0005886">
    <property type="term" value="C:plasma membrane"/>
    <property type="evidence" value="ECO:0007669"/>
    <property type="project" value="TreeGrafter"/>
</dbReference>
<evidence type="ECO:0000256" key="6">
    <source>
        <dbReference type="SAM" id="MobiDB-lite"/>
    </source>
</evidence>
<keyword evidence="2" id="KW-0479">Metal-binding</keyword>
<dbReference type="Pfam" id="PF02754">
    <property type="entry name" value="CCG"/>
    <property type="match status" value="2"/>
</dbReference>
<keyword evidence="7" id="KW-0812">Transmembrane</keyword>
<dbReference type="InterPro" id="IPR051460">
    <property type="entry name" value="HdrC_iron-sulfur_subunit"/>
</dbReference>
<dbReference type="Gene3D" id="1.10.1060.10">
    <property type="entry name" value="Alpha-helical ferredoxin"/>
    <property type="match status" value="1"/>
</dbReference>
<dbReference type="GO" id="GO:0016491">
    <property type="term" value="F:oxidoreductase activity"/>
    <property type="evidence" value="ECO:0007669"/>
    <property type="project" value="UniProtKB-KW"/>
</dbReference>
<gene>
    <name evidence="9" type="ORF">JDV75_10725</name>
</gene>
<dbReference type="PANTHER" id="PTHR43255:SF1">
    <property type="entry name" value="IRON-SULFUR-BINDING OXIDOREDUCTASE FADF-RELATED"/>
    <property type="match status" value="1"/>
</dbReference>
<feature type="transmembrane region" description="Helical" evidence="7">
    <location>
        <begin position="117"/>
        <end position="139"/>
    </location>
</feature>
<reference evidence="9" key="1">
    <citation type="submission" date="2020-12" db="EMBL/GenBank/DDBJ databases">
        <title>Genome public.</title>
        <authorList>
            <person name="Sun Q."/>
        </authorList>
    </citation>
    <scope>NUCLEOTIDE SEQUENCE</scope>
    <source>
        <strain evidence="9">CCM 8863</strain>
    </source>
</reference>
<keyword evidence="3" id="KW-0560">Oxidoreductase</keyword>
<dbReference type="PROSITE" id="PS00198">
    <property type="entry name" value="4FE4S_FER_1"/>
    <property type="match status" value="1"/>
</dbReference>
<evidence type="ECO:0000256" key="5">
    <source>
        <dbReference type="ARBA" id="ARBA00023014"/>
    </source>
</evidence>
<feature type="domain" description="4Fe-4S ferredoxin-type" evidence="8">
    <location>
        <begin position="300"/>
        <end position="331"/>
    </location>
</feature>
<name>A0A934I6L8_9CORY</name>
<keyword evidence="5" id="KW-0411">Iron-sulfur</keyword>
<feature type="compositionally biased region" description="Pro residues" evidence="6">
    <location>
        <begin position="888"/>
        <end position="900"/>
    </location>
</feature>
<keyword evidence="1" id="KW-0004">4Fe-4S</keyword>
<dbReference type="RefSeq" id="WP_198739239.1">
    <property type="nucleotide sequence ID" value="NZ_JAEIOS010000015.1"/>
</dbReference>
<feature type="compositionally biased region" description="Low complexity" evidence="6">
    <location>
        <begin position="936"/>
        <end position="954"/>
    </location>
</feature>
<evidence type="ECO:0000313" key="10">
    <source>
        <dbReference type="Proteomes" id="UP000645966"/>
    </source>
</evidence>
<keyword evidence="10" id="KW-1185">Reference proteome</keyword>
<evidence type="ECO:0000313" key="9">
    <source>
        <dbReference type="EMBL" id="MBI8990224.1"/>
    </source>
</evidence>
<dbReference type="InterPro" id="IPR017896">
    <property type="entry name" value="4Fe4S_Fe-S-bd"/>
</dbReference>
<dbReference type="InterPro" id="IPR017900">
    <property type="entry name" value="4Fe4S_Fe_S_CS"/>
</dbReference>
<proteinExistence type="predicted"/>
<dbReference type="EMBL" id="JAEIOS010000015">
    <property type="protein sequence ID" value="MBI8990224.1"/>
    <property type="molecule type" value="Genomic_DNA"/>
</dbReference>